<feature type="region of interest" description="Disordered" evidence="1">
    <location>
        <begin position="20"/>
        <end position="65"/>
    </location>
</feature>
<organism evidence="2 3">
    <name type="scientific">Gymnopus androsaceus JB14</name>
    <dbReference type="NCBI Taxonomy" id="1447944"/>
    <lineage>
        <taxon>Eukaryota</taxon>
        <taxon>Fungi</taxon>
        <taxon>Dikarya</taxon>
        <taxon>Basidiomycota</taxon>
        <taxon>Agaricomycotina</taxon>
        <taxon>Agaricomycetes</taxon>
        <taxon>Agaricomycetidae</taxon>
        <taxon>Agaricales</taxon>
        <taxon>Marasmiineae</taxon>
        <taxon>Omphalotaceae</taxon>
        <taxon>Gymnopus</taxon>
    </lineage>
</organism>
<dbReference type="EMBL" id="ML769536">
    <property type="protein sequence ID" value="KAE9395170.1"/>
    <property type="molecule type" value="Genomic_DNA"/>
</dbReference>
<proteinExistence type="predicted"/>
<evidence type="ECO:0000313" key="3">
    <source>
        <dbReference type="Proteomes" id="UP000799118"/>
    </source>
</evidence>
<gene>
    <name evidence="2" type="ORF">BT96DRAFT_997860</name>
</gene>
<feature type="compositionally biased region" description="Polar residues" evidence="1">
    <location>
        <begin position="20"/>
        <end position="30"/>
    </location>
</feature>
<feature type="compositionally biased region" description="Acidic residues" evidence="1">
    <location>
        <begin position="40"/>
        <end position="49"/>
    </location>
</feature>
<protein>
    <submittedName>
        <fullName evidence="2">Uncharacterized protein</fullName>
    </submittedName>
</protein>
<evidence type="ECO:0000256" key="1">
    <source>
        <dbReference type="SAM" id="MobiDB-lite"/>
    </source>
</evidence>
<dbReference type="Proteomes" id="UP000799118">
    <property type="component" value="Unassembled WGS sequence"/>
</dbReference>
<keyword evidence="3" id="KW-1185">Reference proteome</keyword>
<name>A0A6A4HBQ2_9AGAR</name>
<dbReference type="AlphaFoldDB" id="A0A6A4HBQ2"/>
<accession>A0A6A4HBQ2</accession>
<feature type="compositionally biased region" description="Acidic residues" evidence="1">
    <location>
        <begin position="56"/>
        <end position="65"/>
    </location>
</feature>
<sequence>MPVSMHIMLDVVVKNAITSAQSTAVDSANTGGDRKTASEKDEDDSEDEFTIVVEGPSDDEDAGIS</sequence>
<evidence type="ECO:0000313" key="2">
    <source>
        <dbReference type="EMBL" id="KAE9395170.1"/>
    </source>
</evidence>
<reference evidence="2" key="1">
    <citation type="journal article" date="2019" name="Environ. Microbiol.">
        <title>Fungal ecological strategies reflected in gene transcription - a case study of two litter decomposers.</title>
        <authorList>
            <person name="Barbi F."/>
            <person name="Kohler A."/>
            <person name="Barry K."/>
            <person name="Baskaran P."/>
            <person name="Daum C."/>
            <person name="Fauchery L."/>
            <person name="Ihrmark K."/>
            <person name="Kuo A."/>
            <person name="LaButti K."/>
            <person name="Lipzen A."/>
            <person name="Morin E."/>
            <person name="Grigoriev I.V."/>
            <person name="Henrissat B."/>
            <person name="Lindahl B."/>
            <person name="Martin F."/>
        </authorList>
    </citation>
    <scope>NUCLEOTIDE SEQUENCE</scope>
    <source>
        <strain evidence="2">JB14</strain>
    </source>
</reference>